<keyword evidence="1" id="KW-1133">Transmembrane helix</keyword>
<keyword evidence="2" id="KW-0732">Signal</keyword>
<feature type="transmembrane region" description="Helical" evidence="1">
    <location>
        <begin position="273"/>
        <end position="293"/>
    </location>
</feature>
<sequence length="342" mass="37096">MPSKITGVLLPLLLFPALSASAFYFILGHTDASGWGKKVRLQCLDSENPYALSYTGVAKVDSTLCLLVSIFHAAFTPVSFPFTLWLLASAVPITSFLYIEAHRRSAPSFPISHPSVIGFFMQTVTFGVTFPIYWLLAILTGATSHRASSHSSTVSKTAAEAIVFGILVGMFVPTASMLSLHDPSVTAIWQFFPLFASFATGAYLFVRPASKSQESGHSIIVFLYAAGFIASSSVHLAIVSSRFHDSDKLKAFFFPSTSPLDISFPDDFHALHLLQWDAIFGFGSCLLGSLWFARSTSQFIGLLIWELIAVPVIGPGAAIAGVALWRENYLHSVEAKSIDAKK</sequence>
<feature type="signal peptide" evidence="2">
    <location>
        <begin position="1"/>
        <end position="22"/>
    </location>
</feature>
<dbReference type="Proteomes" id="UP001498398">
    <property type="component" value="Unassembled WGS sequence"/>
</dbReference>
<proteinExistence type="predicted"/>
<name>A0ABR1K1S7_9AGAR</name>
<comment type="caution">
    <text evidence="3">The sequence shown here is derived from an EMBL/GenBank/DDBJ whole genome shotgun (WGS) entry which is preliminary data.</text>
</comment>
<feature type="transmembrane region" description="Helical" evidence="1">
    <location>
        <begin position="82"/>
        <end position="99"/>
    </location>
</feature>
<feature type="transmembrane region" description="Helical" evidence="1">
    <location>
        <begin position="187"/>
        <end position="206"/>
    </location>
</feature>
<feature type="transmembrane region" description="Helical" evidence="1">
    <location>
        <begin position="300"/>
        <end position="325"/>
    </location>
</feature>
<evidence type="ECO:0000256" key="2">
    <source>
        <dbReference type="SAM" id="SignalP"/>
    </source>
</evidence>
<protein>
    <submittedName>
        <fullName evidence="3">Uncharacterized protein</fullName>
    </submittedName>
</protein>
<keyword evidence="1" id="KW-0812">Transmembrane</keyword>
<keyword evidence="1" id="KW-0472">Membrane</keyword>
<evidence type="ECO:0000313" key="4">
    <source>
        <dbReference type="Proteomes" id="UP001498398"/>
    </source>
</evidence>
<reference evidence="3 4" key="1">
    <citation type="submission" date="2024-01" db="EMBL/GenBank/DDBJ databases">
        <title>A draft genome for the cacao thread blight pathogen Marasmiellus scandens.</title>
        <authorList>
            <person name="Baruah I.K."/>
            <person name="Leung J."/>
            <person name="Bukari Y."/>
            <person name="Amoako-Attah I."/>
            <person name="Meinhardt L.W."/>
            <person name="Bailey B.A."/>
            <person name="Cohen S.P."/>
        </authorList>
    </citation>
    <scope>NUCLEOTIDE SEQUENCE [LARGE SCALE GENOMIC DNA]</scope>
    <source>
        <strain evidence="3 4">GH-19</strain>
    </source>
</reference>
<dbReference type="EMBL" id="JBANRG010000003">
    <property type="protein sequence ID" value="KAK7468559.1"/>
    <property type="molecule type" value="Genomic_DNA"/>
</dbReference>
<feature type="chain" id="PRO_5045085510" evidence="2">
    <location>
        <begin position="23"/>
        <end position="342"/>
    </location>
</feature>
<feature type="transmembrane region" description="Helical" evidence="1">
    <location>
        <begin position="161"/>
        <end position="181"/>
    </location>
</feature>
<feature type="transmembrane region" description="Helical" evidence="1">
    <location>
        <begin position="119"/>
        <end position="140"/>
    </location>
</feature>
<feature type="transmembrane region" description="Helical" evidence="1">
    <location>
        <begin position="56"/>
        <end position="75"/>
    </location>
</feature>
<evidence type="ECO:0000313" key="3">
    <source>
        <dbReference type="EMBL" id="KAK7468559.1"/>
    </source>
</evidence>
<organism evidence="3 4">
    <name type="scientific">Marasmiellus scandens</name>
    <dbReference type="NCBI Taxonomy" id="2682957"/>
    <lineage>
        <taxon>Eukaryota</taxon>
        <taxon>Fungi</taxon>
        <taxon>Dikarya</taxon>
        <taxon>Basidiomycota</taxon>
        <taxon>Agaricomycotina</taxon>
        <taxon>Agaricomycetes</taxon>
        <taxon>Agaricomycetidae</taxon>
        <taxon>Agaricales</taxon>
        <taxon>Marasmiineae</taxon>
        <taxon>Omphalotaceae</taxon>
        <taxon>Marasmiellus</taxon>
    </lineage>
</organism>
<evidence type="ECO:0000256" key="1">
    <source>
        <dbReference type="SAM" id="Phobius"/>
    </source>
</evidence>
<accession>A0ABR1K1S7</accession>
<feature type="transmembrane region" description="Helical" evidence="1">
    <location>
        <begin position="218"/>
        <end position="238"/>
    </location>
</feature>
<gene>
    <name evidence="3" type="ORF">VKT23_003064</name>
</gene>
<keyword evidence="4" id="KW-1185">Reference proteome</keyword>